<dbReference type="GO" id="GO:0003724">
    <property type="term" value="F:RNA helicase activity"/>
    <property type="evidence" value="ECO:0007669"/>
    <property type="project" value="UniProtKB-EC"/>
</dbReference>
<evidence type="ECO:0000256" key="9">
    <source>
        <dbReference type="ARBA" id="ARBA00022884"/>
    </source>
</evidence>
<evidence type="ECO:0000256" key="2">
    <source>
        <dbReference type="ARBA" id="ARBA00004496"/>
    </source>
</evidence>
<dbReference type="InterPro" id="IPR014014">
    <property type="entry name" value="RNA_helicase_DEAD_Q_motif"/>
</dbReference>
<reference evidence="16" key="2">
    <citation type="submission" date="2025-09" db="UniProtKB">
        <authorList>
            <consortium name="Ensembl"/>
        </authorList>
    </citation>
    <scope>IDENTIFICATION</scope>
</reference>
<dbReference type="PROSITE" id="PS51195">
    <property type="entry name" value="Q_MOTIF"/>
    <property type="match status" value="1"/>
</dbReference>
<dbReference type="EC" id="3.6.4.13" evidence="3"/>
<dbReference type="FunFam" id="3.40.50.300:FF:000318">
    <property type="entry name" value="ATP-dependent RNA helicase DDX19B"/>
    <property type="match status" value="1"/>
</dbReference>
<comment type="catalytic activity">
    <reaction evidence="11">
        <text>ATP + H2O = ADP + phosphate + H(+)</text>
        <dbReference type="Rhea" id="RHEA:13065"/>
        <dbReference type="ChEBI" id="CHEBI:15377"/>
        <dbReference type="ChEBI" id="CHEBI:15378"/>
        <dbReference type="ChEBI" id="CHEBI:30616"/>
        <dbReference type="ChEBI" id="CHEBI:43474"/>
        <dbReference type="ChEBI" id="CHEBI:456216"/>
        <dbReference type="EC" id="3.6.4.13"/>
    </reaction>
</comment>
<dbReference type="SMART" id="SM00487">
    <property type="entry name" value="DEXDc"/>
    <property type="match status" value="1"/>
</dbReference>
<evidence type="ECO:0000256" key="3">
    <source>
        <dbReference type="ARBA" id="ARBA00012552"/>
    </source>
</evidence>
<feature type="short sequence motif" description="Q motif" evidence="12">
    <location>
        <begin position="87"/>
        <end position="115"/>
    </location>
</feature>
<dbReference type="PROSITE" id="PS51192">
    <property type="entry name" value="HELICASE_ATP_BIND_1"/>
    <property type="match status" value="1"/>
</dbReference>
<dbReference type="InterPro" id="IPR001650">
    <property type="entry name" value="Helicase_C-like"/>
</dbReference>
<evidence type="ECO:0000256" key="12">
    <source>
        <dbReference type="PROSITE-ProRule" id="PRU00552"/>
    </source>
</evidence>
<evidence type="ECO:0000313" key="17">
    <source>
        <dbReference type="Proteomes" id="UP000233140"/>
    </source>
</evidence>
<evidence type="ECO:0000256" key="11">
    <source>
        <dbReference type="ARBA" id="ARBA00047984"/>
    </source>
</evidence>
<dbReference type="AlphaFoldDB" id="A0A2K6ACF1"/>
<evidence type="ECO:0000256" key="4">
    <source>
        <dbReference type="ARBA" id="ARBA00022490"/>
    </source>
</evidence>
<feature type="domain" description="Helicase ATP-binding" evidence="13">
    <location>
        <begin position="120"/>
        <end position="287"/>
    </location>
</feature>
<dbReference type="Proteomes" id="UP000233140">
    <property type="component" value="Unassembled WGS sequence"/>
</dbReference>
<dbReference type="PROSITE" id="PS51194">
    <property type="entry name" value="HELICASE_CTER"/>
    <property type="match status" value="1"/>
</dbReference>
<dbReference type="GO" id="GO:0003723">
    <property type="term" value="F:RNA binding"/>
    <property type="evidence" value="ECO:0007669"/>
    <property type="project" value="UniProtKB-KW"/>
</dbReference>
<sequence length="471" mass="52952">MATDSWALAVDEQEAAAESVSCDGHFVSDKGAVVKTNTNAEKTDEEEKEDRAAQSLLNKLIRSNLVDNTNQVEVLQRDPNSPLYSVKSFEELRLKPQLLQGVYAMGFNRPSKIQENALPLMLAEPPQNLIAQSQSGTGKTAAFVLAMLSQVEPANKYPQCLCLSPTYELALQTGKVIEQMGKFYPELKLAYAVRGNKCEYVNVQIVIGTPGTVLDWCSKLKFIDPKKIKVFVLDEADVMIATQGHQDQSIRIQRMLPRNCQMLLFSATFEDSVWKFAQKVVPDPNIIKLKREEETLDTIKQYYVLCSSRDEKFQALCNLYGAITIAQAMIFCHTRKTASWLAAELSKEGHQVALLSGEMMVEQRAAVIERFREGKEKVLVTTNVCARGIDVEQVSVVINFDLPVDKDGNPDNETYLHRIGRTGRFGKRGLAVNMVDSKHSMNILNRIQEHFNKKIERLDTDDLDEIEKIAN</sequence>
<accession>A0A2K6ACF1</accession>
<dbReference type="InterPro" id="IPR027417">
    <property type="entry name" value="P-loop_NTPase"/>
</dbReference>
<keyword evidence="4" id="KW-0963">Cytoplasm</keyword>
<dbReference type="InterPro" id="IPR014001">
    <property type="entry name" value="Helicase_ATP-bd"/>
</dbReference>
<name>A0A2K6ACF1_MANLE</name>
<proteinExistence type="predicted"/>
<dbReference type="PANTHER" id="PTHR47958">
    <property type="entry name" value="ATP-DEPENDENT RNA HELICASE DBP3"/>
    <property type="match status" value="1"/>
</dbReference>
<organism evidence="16 17">
    <name type="scientific">Mandrillus leucophaeus</name>
    <name type="common">Drill</name>
    <name type="synonym">Papio leucophaeus</name>
    <dbReference type="NCBI Taxonomy" id="9568"/>
    <lineage>
        <taxon>Eukaryota</taxon>
        <taxon>Metazoa</taxon>
        <taxon>Chordata</taxon>
        <taxon>Craniata</taxon>
        <taxon>Vertebrata</taxon>
        <taxon>Euteleostomi</taxon>
        <taxon>Mammalia</taxon>
        <taxon>Eutheria</taxon>
        <taxon>Euarchontoglires</taxon>
        <taxon>Primates</taxon>
        <taxon>Haplorrhini</taxon>
        <taxon>Catarrhini</taxon>
        <taxon>Cercopithecidae</taxon>
        <taxon>Cercopithecinae</taxon>
        <taxon>Mandrillus</taxon>
    </lineage>
</organism>
<keyword evidence="7" id="KW-0347">Helicase</keyword>
<dbReference type="CDD" id="cd18787">
    <property type="entry name" value="SF2_C_DEAD"/>
    <property type="match status" value="1"/>
</dbReference>
<dbReference type="STRING" id="9568.ENSMLEP00000037732"/>
<dbReference type="Gene3D" id="3.40.50.300">
    <property type="entry name" value="P-loop containing nucleotide triphosphate hydrolases"/>
    <property type="match status" value="2"/>
</dbReference>
<dbReference type="GeneTree" id="ENSGT00940000164150"/>
<dbReference type="GO" id="GO:0005737">
    <property type="term" value="C:cytoplasm"/>
    <property type="evidence" value="ECO:0007669"/>
    <property type="project" value="UniProtKB-SubCell"/>
</dbReference>
<feature type="domain" description="Helicase C-terminal" evidence="14">
    <location>
        <begin position="298"/>
        <end position="466"/>
    </location>
</feature>
<evidence type="ECO:0000256" key="5">
    <source>
        <dbReference type="ARBA" id="ARBA00022741"/>
    </source>
</evidence>
<keyword evidence="5" id="KW-0547">Nucleotide-binding</keyword>
<keyword evidence="17" id="KW-1185">Reference proteome</keyword>
<evidence type="ECO:0000256" key="8">
    <source>
        <dbReference type="ARBA" id="ARBA00022840"/>
    </source>
</evidence>
<dbReference type="SUPFAM" id="SSF52540">
    <property type="entry name" value="P-loop containing nucleoside triphosphate hydrolases"/>
    <property type="match status" value="1"/>
</dbReference>
<protein>
    <recommendedName>
        <fullName evidence="3">RNA helicase</fullName>
        <ecNumber evidence="3">3.6.4.13</ecNumber>
    </recommendedName>
</protein>
<feature type="domain" description="DEAD-box RNA helicase Q" evidence="15">
    <location>
        <begin position="87"/>
        <end position="115"/>
    </location>
</feature>
<dbReference type="FunFam" id="3.40.50.300:FF:000357">
    <property type="entry name" value="ATP-dependent RNA helicase DDX19B"/>
    <property type="match status" value="1"/>
</dbReference>
<keyword evidence="6" id="KW-0378">Hydrolase</keyword>
<evidence type="ECO:0000313" key="16">
    <source>
        <dbReference type="Ensembl" id="ENSMLEP00000037732.1"/>
    </source>
</evidence>
<evidence type="ECO:0000259" key="13">
    <source>
        <dbReference type="PROSITE" id="PS51192"/>
    </source>
</evidence>
<dbReference type="Gene3D" id="6.10.250.2170">
    <property type="match status" value="1"/>
</dbReference>
<evidence type="ECO:0000259" key="15">
    <source>
        <dbReference type="PROSITE" id="PS51195"/>
    </source>
</evidence>
<evidence type="ECO:0000259" key="14">
    <source>
        <dbReference type="PROSITE" id="PS51194"/>
    </source>
</evidence>
<dbReference type="GO" id="GO:0016787">
    <property type="term" value="F:hydrolase activity"/>
    <property type="evidence" value="ECO:0007669"/>
    <property type="project" value="UniProtKB-KW"/>
</dbReference>
<evidence type="ECO:0000256" key="7">
    <source>
        <dbReference type="ARBA" id="ARBA00022806"/>
    </source>
</evidence>
<keyword evidence="8" id="KW-0067">ATP-binding</keyword>
<evidence type="ECO:0000256" key="1">
    <source>
        <dbReference type="ARBA" id="ARBA00004123"/>
    </source>
</evidence>
<dbReference type="GO" id="GO:0005524">
    <property type="term" value="F:ATP binding"/>
    <property type="evidence" value="ECO:0007669"/>
    <property type="project" value="UniProtKB-KW"/>
</dbReference>
<comment type="subcellular location">
    <subcellularLocation>
        <location evidence="2">Cytoplasm</location>
    </subcellularLocation>
    <subcellularLocation>
        <location evidence="1">Nucleus</location>
    </subcellularLocation>
</comment>
<keyword evidence="9" id="KW-0694">RNA-binding</keyword>
<dbReference type="GO" id="GO:0005634">
    <property type="term" value="C:nucleus"/>
    <property type="evidence" value="ECO:0007669"/>
    <property type="project" value="UniProtKB-SubCell"/>
</dbReference>
<dbReference type="Ensembl" id="ENSMLET00000061341.1">
    <property type="protein sequence ID" value="ENSMLEP00000037732.1"/>
    <property type="gene ID" value="ENSMLEG00000042907.1"/>
</dbReference>
<dbReference type="Pfam" id="PF00271">
    <property type="entry name" value="Helicase_C"/>
    <property type="match status" value="1"/>
</dbReference>
<reference evidence="16" key="1">
    <citation type="submission" date="2025-08" db="UniProtKB">
        <authorList>
            <consortium name="Ensembl"/>
        </authorList>
    </citation>
    <scope>IDENTIFICATION</scope>
</reference>
<dbReference type="OMA" id="IAAETRW"/>
<dbReference type="Pfam" id="PF00270">
    <property type="entry name" value="DEAD"/>
    <property type="match status" value="1"/>
</dbReference>
<evidence type="ECO:0000256" key="6">
    <source>
        <dbReference type="ARBA" id="ARBA00022801"/>
    </source>
</evidence>
<dbReference type="SMART" id="SM00490">
    <property type="entry name" value="HELICc"/>
    <property type="match status" value="1"/>
</dbReference>
<keyword evidence="10" id="KW-0539">Nucleus</keyword>
<dbReference type="InterPro" id="IPR011545">
    <property type="entry name" value="DEAD/DEAH_box_helicase_dom"/>
</dbReference>
<evidence type="ECO:0000256" key="10">
    <source>
        <dbReference type="ARBA" id="ARBA00023242"/>
    </source>
</evidence>